<evidence type="ECO:0000313" key="1">
    <source>
        <dbReference type="EMBL" id="POY40115.1"/>
    </source>
</evidence>
<name>A0A2S5AC35_9FLAO</name>
<accession>A0A2S5AC35</accession>
<comment type="caution">
    <text evidence="1">The sequence shown here is derived from an EMBL/GenBank/DDBJ whole genome shotgun (WGS) entry which is preliminary data.</text>
</comment>
<dbReference type="Pfam" id="PF14092">
    <property type="entry name" value="DUF4270"/>
    <property type="match status" value="1"/>
</dbReference>
<dbReference type="RefSeq" id="WP_103805178.1">
    <property type="nucleotide sequence ID" value="NZ_PQVG01000003.1"/>
</dbReference>
<reference evidence="1 2" key="1">
    <citation type="submission" date="2018-01" db="EMBL/GenBank/DDBJ databases">
        <authorList>
            <person name="Gaut B.S."/>
            <person name="Morton B.R."/>
            <person name="Clegg M.T."/>
            <person name="Duvall M.R."/>
        </authorList>
    </citation>
    <scope>NUCLEOTIDE SEQUENCE [LARGE SCALE GENOMIC DNA]</scope>
    <source>
        <strain evidence="1 2">HR-AY</strain>
    </source>
</reference>
<dbReference type="AlphaFoldDB" id="A0A2S5AC35"/>
<evidence type="ECO:0000313" key="2">
    <source>
        <dbReference type="Proteomes" id="UP000237310"/>
    </source>
</evidence>
<dbReference type="InterPro" id="IPR025366">
    <property type="entry name" value="DUF4270"/>
</dbReference>
<dbReference type="OrthoDB" id="1466062at2"/>
<proteinExistence type="predicted"/>
<gene>
    <name evidence="1" type="ORF">C3L50_05565</name>
</gene>
<keyword evidence="2" id="KW-1185">Reference proteome</keyword>
<dbReference type="Proteomes" id="UP000237310">
    <property type="component" value="Unassembled WGS sequence"/>
</dbReference>
<organism evidence="1 2">
    <name type="scientific">Flavobacterium alvei</name>
    <dbReference type="NCBI Taxonomy" id="2080416"/>
    <lineage>
        <taxon>Bacteria</taxon>
        <taxon>Pseudomonadati</taxon>
        <taxon>Bacteroidota</taxon>
        <taxon>Flavobacteriia</taxon>
        <taxon>Flavobacteriales</taxon>
        <taxon>Flavobacteriaceae</taxon>
        <taxon>Flavobacterium</taxon>
    </lineage>
</organism>
<protein>
    <recommendedName>
        <fullName evidence="3">DUF4270 domain-containing protein</fullName>
    </recommendedName>
</protein>
<evidence type="ECO:0008006" key="3">
    <source>
        <dbReference type="Google" id="ProtNLM"/>
    </source>
</evidence>
<sequence length="589" mass="65423">MHNNSIFKFLLFLVSILLFVSCDKEYSAIGDALIGENHFELAKYNTSVIAYNEKITPVQSSNLPINALGIYDNPAFGKTTANFVTQLALANVNPTFGPNAVIDSVVVDIPYFSTLKSTNATTGNSEYELDSIYGEPKAKIKLSVYESNRYMGKQNGVDQIFYTNQDSEFDSYKVGTRLNDHASKKEQNDEFFFNPRENRFVTPASADGKTAAVTTRTAPSMRLNLNVEFFKNKILNAPAGSLTTNDVFINYFRGLYFKVEQSGADKGALANINFAKGTITIKYKEDTSTTDKTKVEKTLVINMSGSTANLLEQTNTNANYNTATSNPNQSAGDERLYLKGGEGSLAVLNLFNPADNYSYEVLKNSNKEPIDENGNVIPLQSNGDPKSGYYLIYTKKNGSNGVSDELEDIRYPLIDDTQGQIYHSIKRRWLINQANLVLNVDADNTEFKKSYEPNRIYLYDYTNDTTVLDYYLAAATNDKNTSKYAFGGFLTNDATTKRGASYKINLTNHIRNLIINSDAKNVKLAVVVTEDINVADFYKLKTSSGLFTQAPKASVMNPLGTILYGTGATSTNLPENKKIKLEIYYTKTN</sequence>
<dbReference type="EMBL" id="PQVG01000003">
    <property type="protein sequence ID" value="POY40115.1"/>
    <property type="molecule type" value="Genomic_DNA"/>
</dbReference>